<dbReference type="InterPro" id="IPR043504">
    <property type="entry name" value="Peptidase_S1_PA_chymotrypsin"/>
</dbReference>
<dbReference type="InterPro" id="IPR009003">
    <property type="entry name" value="Peptidase_S1_PA"/>
</dbReference>
<keyword evidence="3" id="KW-1185">Reference proteome</keyword>
<dbReference type="EMBL" id="BAAAJE010000002">
    <property type="protein sequence ID" value="GAA1132491.1"/>
    <property type="molecule type" value="Genomic_DNA"/>
</dbReference>
<organism evidence="2 3">
    <name type="scientific">Nocardioides aquiterrae</name>
    <dbReference type="NCBI Taxonomy" id="203799"/>
    <lineage>
        <taxon>Bacteria</taxon>
        <taxon>Bacillati</taxon>
        <taxon>Actinomycetota</taxon>
        <taxon>Actinomycetes</taxon>
        <taxon>Propionibacteriales</taxon>
        <taxon>Nocardioidaceae</taxon>
        <taxon>Nocardioides</taxon>
    </lineage>
</organism>
<dbReference type="Gene3D" id="2.40.10.10">
    <property type="entry name" value="Trypsin-like serine proteases"/>
    <property type="match status" value="1"/>
</dbReference>
<sequence>MRAPALAASVILAAALTLGGPGAHAGDRWAPADRAAIHPGTMMYTKGAQCTANFVYTDRARHVYVGYAAHCAGKGAATDTDGCATKSLPLGTKVSFREGGNPADEGTRVGTGRLVYSSWLAMQELGTTDAITCAYNDLALVRVAARDVASVNPSVPFWGGPTGIDTDGTAAGDRLYTYGNSSLRGGVEPLSPHTGVGLGDDPADGGWSHPLYSATPGIPGDSGSGFLADDGTAVGVLSTIGLAPLPASNYIGDLAKELAFARAHAGLSGLRLVRGTEPFTGLP</sequence>
<dbReference type="Proteomes" id="UP001499979">
    <property type="component" value="Unassembled WGS sequence"/>
</dbReference>
<feature type="chain" id="PRO_5046254507" description="Serine protease" evidence="1">
    <location>
        <begin position="26"/>
        <end position="283"/>
    </location>
</feature>
<accession>A0ABN1UA49</accession>
<evidence type="ECO:0008006" key="4">
    <source>
        <dbReference type="Google" id="ProtNLM"/>
    </source>
</evidence>
<gene>
    <name evidence="2" type="ORF">GCM10009606_10810</name>
</gene>
<dbReference type="RefSeq" id="WP_343906338.1">
    <property type="nucleotide sequence ID" value="NZ_BAAAJE010000002.1"/>
</dbReference>
<reference evidence="2 3" key="1">
    <citation type="journal article" date="2019" name="Int. J. Syst. Evol. Microbiol.">
        <title>The Global Catalogue of Microorganisms (GCM) 10K type strain sequencing project: providing services to taxonomists for standard genome sequencing and annotation.</title>
        <authorList>
            <consortium name="The Broad Institute Genomics Platform"/>
            <consortium name="The Broad Institute Genome Sequencing Center for Infectious Disease"/>
            <person name="Wu L."/>
            <person name="Ma J."/>
        </authorList>
    </citation>
    <scope>NUCLEOTIDE SEQUENCE [LARGE SCALE GENOMIC DNA]</scope>
    <source>
        <strain evidence="2 3">JCM 11813</strain>
    </source>
</reference>
<name>A0ABN1UA49_9ACTN</name>
<keyword evidence="1" id="KW-0732">Signal</keyword>
<comment type="caution">
    <text evidence="2">The sequence shown here is derived from an EMBL/GenBank/DDBJ whole genome shotgun (WGS) entry which is preliminary data.</text>
</comment>
<proteinExistence type="predicted"/>
<evidence type="ECO:0000313" key="3">
    <source>
        <dbReference type="Proteomes" id="UP001499979"/>
    </source>
</evidence>
<evidence type="ECO:0000313" key="2">
    <source>
        <dbReference type="EMBL" id="GAA1132491.1"/>
    </source>
</evidence>
<dbReference type="SUPFAM" id="SSF50494">
    <property type="entry name" value="Trypsin-like serine proteases"/>
    <property type="match status" value="1"/>
</dbReference>
<protein>
    <recommendedName>
        <fullName evidence="4">Serine protease</fullName>
    </recommendedName>
</protein>
<feature type="signal peptide" evidence="1">
    <location>
        <begin position="1"/>
        <end position="25"/>
    </location>
</feature>
<evidence type="ECO:0000256" key="1">
    <source>
        <dbReference type="SAM" id="SignalP"/>
    </source>
</evidence>